<feature type="region of interest" description="Disordered" evidence="7">
    <location>
        <begin position="1"/>
        <end position="23"/>
    </location>
</feature>
<sequence>MASFVSSTNLRHHPPTSTRTVLSTTSALLAVEKKSDNDDHGGGGGGGGIESHPRLGKWYLREYGFGPNRDVRLATRRSSSSSDDNRYGRVKFHPGPGGASAGVVCDLGFSSGGGGAGSERQQQRQQLAVACGPRVCLYGGNDDGSSPLVRALQGGRRRRTTKARDEEEEDDDDDDDDGGSVDLFGGNGKKSGNDDGCVVIEPDRNVPTGGRMACCVSHRSDSRLIAIGTEGGGIRVCDARSRVTLRTFGGGDGSAIRGVAWLRDGRGIVSGGDDGLVRVWDIGGGMGRVPSSSSGGGDAVMTLRGHGDRVTCVKIASFRRNDRSRLGIGGGGGIGGGDSATATATRKVDGRGGRRTARGDIVDDVDDALGNDPSDSRPWCQLVISGSYDHTIRAWDVESSNERGRDRCVSVMDHGDPVQALLVLPPVDDRVGGRGGRSRDDATPTGRLDDIPLLASAGGSVVKVWNPFNGSCLGTFPTRHAKTITAMCLLDVPRDAAADDDDKDNDNDDDGSNRLRKRHIITAGLDGLIRIHSASNEDILSGTLPYLHGMQISDPISALAVSSDARRIAIGTTTGVVTVHQRRRPPTPSSSSVGRHEEGGTTPSRKEPRRGTYSYFARGAHEKSHDPDDYLLTHQKKQRLAEYDVLLRKFQYGDALDAVLAKRQPQAVIAVIEELGKRRGLTIALSNRDEESLDAILSFTTRFVDDPQYTPHLIGVAHILCDIYGSLRGQSAVVDELFAKLREKVTNECSVQRMLLRLLGQIDYVMTTAEILAAEEQEHHRR</sequence>
<feature type="region of interest" description="Disordered" evidence="7">
    <location>
        <begin position="147"/>
        <end position="188"/>
    </location>
</feature>
<dbReference type="PROSITE" id="PS50294">
    <property type="entry name" value="WD_REPEATS_REGION"/>
    <property type="match status" value="1"/>
</dbReference>
<proteinExistence type="predicted"/>
<feature type="region of interest" description="Disordered" evidence="7">
    <location>
        <begin position="71"/>
        <end position="95"/>
    </location>
</feature>
<comment type="caution">
    <text evidence="9">The sequence shown here is derived from an EMBL/GenBank/DDBJ whole genome shotgun (WGS) entry which is preliminary data.</text>
</comment>
<dbReference type="InterPro" id="IPR001680">
    <property type="entry name" value="WD40_rpt"/>
</dbReference>
<dbReference type="EMBL" id="JALLAZ020001670">
    <property type="protein sequence ID" value="KAL3768874.1"/>
    <property type="molecule type" value="Genomic_DNA"/>
</dbReference>
<feature type="region of interest" description="Disordered" evidence="7">
    <location>
        <begin position="573"/>
        <end position="611"/>
    </location>
</feature>
<dbReference type="InterPro" id="IPR036322">
    <property type="entry name" value="WD40_repeat_dom_sf"/>
</dbReference>
<dbReference type="Pfam" id="PF09384">
    <property type="entry name" value="UTP15_C"/>
    <property type="match status" value="1"/>
</dbReference>
<feature type="region of interest" description="Disordered" evidence="7">
    <location>
        <begin position="427"/>
        <end position="449"/>
    </location>
</feature>
<dbReference type="PROSITE" id="PS50082">
    <property type="entry name" value="WD_REPEATS_2"/>
    <property type="match status" value="2"/>
</dbReference>
<feature type="repeat" description="WD" evidence="6">
    <location>
        <begin position="381"/>
        <end position="405"/>
    </location>
</feature>
<protein>
    <recommendedName>
        <fullName evidence="8">U3 small nucleolar RNA-associated protein 15 C-terminal domain-containing protein</fullName>
    </recommendedName>
</protein>
<evidence type="ECO:0000256" key="7">
    <source>
        <dbReference type="SAM" id="MobiDB-lite"/>
    </source>
</evidence>
<keyword evidence="4" id="KW-0677">Repeat</keyword>
<dbReference type="PANTHER" id="PTHR19924">
    <property type="entry name" value="UTP15 U3 SMALL NUCLEOLAR RNA-ASSOCIATED PROTEIN 15 FAMILY MEMBER"/>
    <property type="match status" value="1"/>
</dbReference>
<feature type="region of interest" description="Disordered" evidence="7">
    <location>
        <begin position="329"/>
        <end position="358"/>
    </location>
</feature>
<dbReference type="Proteomes" id="UP001530315">
    <property type="component" value="Unassembled WGS sequence"/>
</dbReference>
<dbReference type="Gene3D" id="2.130.10.10">
    <property type="entry name" value="YVTN repeat-like/Quinoprotein amine dehydrogenase"/>
    <property type="match status" value="2"/>
</dbReference>
<dbReference type="GO" id="GO:0005730">
    <property type="term" value="C:nucleolus"/>
    <property type="evidence" value="ECO:0007669"/>
    <property type="project" value="UniProtKB-SubCell"/>
</dbReference>
<dbReference type="GO" id="GO:0006364">
    <property type="term" value="P:rRNA processing"/>
    <property type="evidence" value="ECO:0007669"/>
    <property type="project" value="UniProtKB-KW"/>
</dbReference>
<evidence type="ECO:0000256" key="1">
    <source>
        <dbReference type="ARBA" id="ARBA00004604"/>
    </source>
</evidence>
<evidence type="ECO:0000256" key="2">
    <source>
        <dbReference type="ARBA" id="ARBA00022552"/>
    </source>
</evidence>
<dbReference type="Pfam" id="PF00400">
    <property type="entry name" value="WD40"/>
    <property type="match status" value="2"/>
</dbReference>
<feature type="domain" description="U3 small nucleolar RNA-associated protein 15 C-terminal" evidence="8">
    <location>
        <begin position="625"/>
        <end position="764"/>
    </location>
</feature>
<keyword evidence="10" id="KW-1185">Reference proteome</keyword>
<comment type="subcellular location">
    <subcellularLocation>
        <location evidence="1">Nucleus</location>
        <location evidence="1">Nucleolus</location>
    </subcellularLocation>
</comment>
<evidence type="ECO:0000313" key="9">
    <source>
        <dbReference type="EMBL" id="KAL3768874.1"/>
    </source>
</evidence>
<feature type="compositionally biased region" description="Basic and acidic residues" evidence="7">
    <location>
        <begin position="346"/>
        <end position="358"/>
    </location>
</feature>
<organism evidence="9 10">
    <name type="scientific">Stephanodiscus triporus</name>
    <dbReference type="NCBI Taxonomy" id="2934178"/>
    <lineage>
        <taxon>Eukaryota</taxon>
        <taxon>Sar</taxon>
        <taxon>Stramenopiles</taxon>
        <taxon>Ochrophyta</taxon>
        <taxon>Bacillariophyta</taxon>
        <taxon>Coscinodiscophyceae</taxon>
        <taxon>Thalassiosirophycidae</taxon>
        <taxon>Stephanodiscales</taxon>
        <taxon>Stephanodiscaceae</taxon>
        <taxon>Stephanodiscus</taxon>
    </lineage>
</organism>
<feature type="compositionally biased region" description="Basic and acidic residues" evidence="7">
    <location>
        <begin position="594"/>
        <end position="610"/>
    </location>
</feature>
<dbReference type="PRINTS" id="PR00320">
    <property type="entry name" value="GPROTEINBRPT"/>
</dbReference>
<evidence type="ECO:0000256" key="3">
    <source>
        <dbReference type="ARBA" id="ARBA00022574"/>
    </source>
</evidence>
<keyword evidence="3 6" id="KW-0853">WD repeat</keyword>
<evidence type="ECO:0000256" key="5">
    <source>
        <dbReference type="ARBA" id="ARBA00023242"/>
    </source>
</evidence>
<feature type="repeat" description="WD" evidence="6">
    <location>
        <begin position="249"/>
        <end position="282"/>
    </location>
</feature>
<dbReference type="InterPro" id="IPR019775">
    <property type="entry name" value="WD40_repeat_CS"/>
</dbReference>
<dbReference type="InterPro" id="IPR020472">
    <property type="entry name" value="WD40_PAC1"/>
</dbReference>
<name>A0ABD3MY84_9STRA</name>
<dbReference type="SUPFAM" id="SSF50978">
    <property type="entry name" value="WD40 repeat-like"/>
    <property type="match status" value="1"/>
</dbReference>
<feature type="compositionally biased region" description="Acidic residues" evidence="7">
    <location>
        <begin position="166"/>
        <end position="179"/>
    </location>
</feature>
<dbReference type="SMART" id="SM00320">
    <property type="entry name" value="WD40"/>
    <property type="match status" value="6"/>
</dbReference>
<evidence type="ECO:0000259" key="8">
    <source>
        <dbReference type="Pfam" id="PF09384"/>
    </source>
</evidence>
<dbReference type="PROSITE" id="PS00678">
    <property type="entry name" value="WD_REPEATS_1"/>
    <property type="match status" value="1"/>
</dbReference>
<keyword evidence="5" id="KW-0539">Nucleus</keyword>
<dbReference type="PANTHER" id="PTHR19924:SF26">
    <property type="entry name" value="U3 SMALL NUCLEOLAR RNA-ASSOCIATED PROTEIN 15 HOMOLOG"/>
    <property type="match status" value="1"/>
</dbReference>
<evidence type="ECO:0000256" key="4">
    <source>
        <dbReference type="ARBA" id="ARBA00022737"/>
    </source>
</evidence>
<feature type="compositionally biased region" description="Gly residues" evidence="7">
    <location>
        <begin position="329"/>
        <end position="338"/>
    </location>
</feature>
<gene>
    <name evidence="9" type="ORF">ACHAW5_003346</name>
</gene>
<evidence type="ECO:0000256" key="6">
    <source>
        <dbReference type="PROSITE-ProRule" id="PRU00221"/>
    </source>
</evidence>
<keyword evidence="2" id="KW-0698">rRNA processing</keyword>
<accession>A0ABD3MY84</accession>
<reference evidence="9 10" key="1">
    <citation type="submission" date="2024-10" db="EMBL/GenBank/DDBJ databases">
        <title>Updated reference genomes for cyclostephanoid diatoms.</title>
        <authorList>
            <person name="Roberts W.R."/>
            <person name="Alverson A.J."/>
        </authorList>
    </citation>
    <scope>NUCLEOTIDE SEQUENCE [LARGE SCALE GENOMIC DNA]</scope>
    <source>
        <strain evidence="9 10">AJA276-08</strain>
    </source>
</reference>
<evidence type="ECO:0000313" key="10">
    <source>
        <dbReference type="Proteomes" id="UP001530315"/>
    </source>
</evidence>
<dbReference type="AlphaFoldDB" id="A0ABD3MY84"/>
<dbReference type="InterPro" id="IPR015943">
    <property type="entry name" value="WD40/YVTN_repeat-like_dom_sf"/>
</dbReference>
<dbReference type="InterPro" id="IPR018983">
    <property type="entry name" value="U3_snoRNA-assocProt_15_C"/>
</dbReference>